<comment type="subcellular location">
    <subcellularLocation>
        <location evidence="2">Cytoplasm</location>
    </subcellularLocation>
</comment>
<feature type="region of interest" description="Disordered" evidence="11">
    <location>
        <begin position="208"/>
        <end position="234"/>
    </location>
</feature>
<dbReference type="InterPro" id="IPR018035">
    <property type="entry name" value="Flagellar_FliH/T3SS_HrpE"/>
</dbReference>
<name>A0A3N0V0W3_9PROT</name>
<sequence length="234" mass="25636">MSDPAALPKEQQTAYQRWELSSLEQVKVTPPLASLPEVAALISQAEKESYAKGVQQGYAAGVQQVNNAAQAERQQLLNIAQQFNATLAGLEQQMAAPLVKLALDIAQAMLKQTLQQSPEQLLPVVRECLNYLPSVEQPARLTLHPDDAAIVRNSLTDALREQHWIIQEDPHLERGGCLVDTPANHIDASMATRWQRISEALGQPHVWARTETSSEISSEAKSAMSSEMRTGLAA</sequence>
<evidence type="ECO:0000256" key="4">
    <source>
        <dbReference type="ARBA" id="ARBA00016507"/>
    </source>
</evidence>
<keyword evidence="14" id="KW-1185">Reference proteome</keyword>
<dbReference type="Pfam" id="PF02108">
    <property type="entry name" value="FliH"/>
    <property type="match status" value="1"/>
</dbReference>
<evidence type="ECO:0000256" key="2">
    <source>
        <dbReference type="ARBA" id="ARBA00004496"/>
    </source>
</evidence>
<dbReference type="GO" id="GO:0003774">
    <property type="term" value="F:cytoskeletal motor activity"/>
    <property type="evidence" value="ECO:0007669"/>
    <property type="project" value="InterPro"/>
</dbReference>
<evidence type="ECO:0000256" key="11">
    <source>
        <dbReference type="SAM" id="MobiDB-lite"/>
    </source>
</evidence>
<keyword evidence="13" id="KW-0966">Cell projection</keyword>
<proteinExistence type="inferred from homology"/>
<dbReference type="AlphaFoldDB" id="A0A3N0V0W3"/>
<dbReference type="EMBL" id="RJVP01000003">
    <property type="protein sequence ID" value="ROH86118.1"/>
    <property type="molecule type" value="Genomic_DNA"/>
</dbReference>
<evidence type="ECO:0000313" key="14">
    <source>
        <dbReference type="Proteomes" id="UP000275137"/>
    </source>
</evidence>
<protein>
    <recommendedName>
        <fullName evidence="4">Flagellar assembly protein FliH</fullName>
    </recommendedName>
</protein>
<organism evidence="13 14">
    <name type="scientific">Pseudomethylobacillus aquaticus</name>
    <dbReference type="NCBI Taxonomy" id="2676064"/>
    <lineage>
        <taxon>Bacteria</taxon>
        <taxon>Pseudomonadati</taxon>
        <taxon>Pseudomonadota</taxon>
        <taxon>Betaproteobacteria</taxon>
        <taxon>Nitrosomonadales</taxon>
        <taxon>Methylophilaceae</taxon>
        <taxon>Pseudomethylobacillus</taxon>
    </lineage>
</organism>
<keyword evidence="13" id="KW-0282">Flagellum</keyword>
<reference evidence="13 14" key="1">
    <citation type="submission" date="2018-10" db="EMBL/GenBank/DDBJ databases">
        <authorList>
            <person name="Chen W.-M."/>
        </authorList>
    </citation>
    <scope>NUCLEOTIDE SEQUENCE [LARGE SCALE GENOMIC DNA]</scope>
    <source>
        <strain evidence="13 14">H-5</strain>
    </source>
</reference>
<dbReference type="GO" id="GO:0071973">
    <property type="term" value="P:bacterial-type flagellum-dependent cell motility"/>
    <property type="evidence" value="ECO:0007669"/>
    <property type="project" value="InterPro"/>
</dbReference>
<evidence type="ECO:0000256" key="6">
    <source>
        <dbReference type="ARBA" id="ARBA00022490"/>
    </source>
</evidence>
<dbReference type="GO" id="GO:0044781">
    <property type="term" value="P:bacterial-type flagellum organization"/>
    <property type="evidence" value="ECO:0007669"/>
    <property type="project" value="UniProtKB-KW"/>
</dbReference>
<keyword evidence="5" id="KW-0813">Transport</keyword>
<comment type="caution">
    <text evidence="13">The sequence shown here is derived from an EMBL/GenBank/DDBJ whole genome shotgun (WGS) entry which is preliminary data.</text>
</comment>
<keyword evidence="6" id="KW-0963">Cytoplasm</keyword>
<dbReference type="GO" id="GO:0005829">
    <property type="term" value="C:cytosol"/>
    <property type="evidence" value="ECO:0007669"/>
    <property type="project" value="TreeGrafter"/>
</dbReference>
<dbReference type="InterPro" id="IPR000563">
    <property type="entry name" value="Flag_FliH"/>
</dbReference>
<evidence type="ECO:0000256" key="5">
    <source>
        <dbReference type="ARBA" id="ARBA00022448"/>
    </source>
</evidence>
<dbReference type="PANTHER" id="PTHR34982:SF1">
    <property type="entry name" value="FLAGELLAR ASSEMBLY PROTEIN FLIH"/>
    <property type="match status" value="1"/>
</dbReference>
<comment type="function">
    <text evidence="1">Needed for flagellar regrowth and assembly.</text>
</comment>
<evidence type="ECO:0000259" key="12">
    <source>
        <dbReference type="Pfam" id="PF02108"/>
    </source>
</evidence>
<evidence type="ECO:0000256" key="10">
    <source>
        <dbReference type="SAM" id="Coils"/>
    </source>
</evidence>
<dbReference type="PRINTS" id="PR01003">
    <property type="entry name" value="FLGFLIH"/>
</dbReference>
<evidence type="ECO:0000256" key="7">
    <source>
        <dbReference type="ARBA" id="ARBA00022795"/>
    </source>
</evidence>
<feature type="coiled-coil region" evidence="10">
    <location>
        <begin position="66"/>
        <end position="93"/>
    </location>
</feature>
<keyword evidence="8" id="KW-0653">Protein transport</keyword>
<dbReference type="GO" id="GO:0009288">
    <property type="term" value="C:bacterial-type flagellum"/>
    <property type="evidence" value="ECO:0007669"/>
    <property type="project" value="InterPro"/>
</dbReference>
<dbReference type="GO" id="GO:0015031">
    <property type="term" value="P:protein transport"/>
    <property type="evidence" value="ECO:0007669"/>
    <property type="project" value="UniProtKB-KW"/>
</dbReference>
<feature type="compositionally biased region" description="Low complexity" evidence="11">
    <location>
        <begin position="210"/>
        <end position="228"/>
    </location>
</feature>
<dbReference type="RefSeq" id="WP_123237178.1">
    <property type="nucleotide sequence ID" value="NZ_RJVP01000003.1"/>
</dbReference>
<gene>
    <name evidence="13" type="ORF">ED236_06545</name>
</gene>
<keyword evidence="10" id="KW-0175">Coiled coil</keyword>
<dbReference type="InterPro" id="IPR051472">
    <property type="entry name" value="T3SS_Stator/FliH"/>
</dbReference>
<comment type="similarity">
    <text evidence="3">Belongs to the FliH family.</text>
</comment>
<evidence type="ECO:0000313" key="13">
    <source>
        <dbReference type="EMBL" id="ROH86118.1"/>
    </source>
</evidence>
<evidence type="ECO:0000256" key="9">
    <source>
        <dbReference type="ARBA" id="ARBA00023225"/>
    </source>
</evidence>
<dbReference type="Proteomes" id="UP000275137">
    <property type="component" value="Unassembled WGS sequence"/>
</dbReference>
<keyword evidence="9" id="KW-1006">Bacterial flagellum protein export</keyword>
<feature type="domain" description="Flagellar assembly protein FliH/Type III secretion system HrpE" evidence="12">
    <location>
        <begin position="71"/>
        <end position="197"/>
    </location>
</feature>
<keyword evidence="13" id="KW-0969">Cilium</keyword>
<keyword evidence="7" id="KW-1005">Bacterial flagellum biogenesis</keyword>
<dbReference type="PANTHER" id="PTHR34982">
    <property type="entry name" value="YOP PROTEINS TRANSLOCATION PROTEIN L"/>
    <property type="match status" value="1"/>
</dbReference>
<evidence type="ECO:0000256" key="8">
    <source>
        <dbReference type="ARBA" id="ARBA00022927"/>
    </source>
</evidence>
<accession>A0A3N0V0W3</accession>
<evidence type="ECO:0000256" key="3">
    <source>
        <dbReference type="ARBA" id="ARBA00006602"/>
    </source>
</evidence>
<evidence type="ECO:0000256" key="1">
    <source>
        <dbReference type="ARBA" id="ARBA00003041"/>
    </source>
</evidence>